<sequence>MEHFFVFLIKMKLQISSHRSLINLCATIRDHGERRLNAHNP</sequence>
<name>A0A3G7U941_9PSED</name>
<proteinExistence type="predicted"/>
<protein>
    <submittedName>
        <fullName evidence="1">Uncharacterized protein</fullName>
    </submittedName>
</protein>
<accession>A0A3G7U941</accession>
<evidence type="ECO:0000313" key="2">
    <source>
        <dbReference type="Proteomes" id="UP000268696"/>
    </source>
</evidence>
<gene>
    <name evidence="1" type="ORF">C4K03_3704</name>
</gene>
<dbReference type="AlphaFoldDB" id="A0A3G7U941"/>
<evidence type="ECO:0000313" key="1">
    <source>
        <dbReference type="EMBL" id="AZE55857.1"/>
    </source>
</evidence>
<dbReference type="EMBL" id="CP027754">
    <property type="protein sequence ID" value="AZE55857.1"/>
    <property type="molecule type" value="Genomic_DNA"/>
</dbReference>
<organism evidence="1 2">
    <name type="scientific">Pseudomonas synxantha</name>
    <dbReference type="NCBI Taxonomy" id="47883"/>
    <lineage>
        <taxon>Bacteria</taxon>
        <taxon>Pseudomonadati</taxon>
        <taxon>Pseudomonadota</taxon>
        <taxon>Gammaproteobacteria</taxon>
        <taxon>Pseudomonadales</taxon>
        <taxon>Pseudomonadaceae</taxon>
        <taxon>Pseudomonas</taxon>
    </lineage>
</organism>
<dbReference type="Proteomes" id="UP000268696">
    <property type="component" value="Chromosome"/>
</dbReference>
<reference evidence="1 2" key="1">
    <citation type="submission" date="2018-03" db="EMBL/GenBank/DDBJ databases">
        <title>Diversity of phytobeneficial traits revealed by whole-genome analysis of worldwide-isolated phenazine-producing Pseudomonas spp.</title>
        <authorList>
            <person name="Biessy A."/>
            <person name="Novinscak A."/>
            <person name="Blom J."/>
            <person name="Leger G."/>
            <person name="Thomashow L.S."/>
            <person name="Cazorla F.M."/>
            <person name="Josic D."/>
            <person name="Filion M."/>
        </authorList>
    </citation>
    <scope>NUCLEOTIDE SEQUENCE [LARGE SCALE GENOMIC DNA]</scope>
    <source>
        <strain evidence="1 2">30B</strain>
    </source>
</reference>